<reference evidence="3" key="1">
    <citation type="submission" date="2023-07" db="EMBL/GenBank/DDBJ databases">
        <authorList>
            <person name="Kim M.K."/>
        </authorList>
    </citation>
    <scope>NUCLEOTIDE SEQUENCE</scope>
    <source>
        <strain evidence="3">M29</strain>
    </source>
</reference>
<dbReference type="RefSeq" id="WP_305014498.1">
    <property type="nucleotide sequence ID" value="NZ_JAUQSX010000022.1"/>
</dbReference>
<name>A0ABT9AIZ6_9BACT</name>
<sequence>MKRYLLFLLLALTSCARSTWHAPLVLPPDSGASPPTPLLWGGGKIKATTVIFQAGTGNVATPTDNTKAGQKGGAAATAPQAQASATTKPGGLPWWVFALVAVLSTAAWEWSTARFIPAAWLPWRQKPGLFSES</sequence>
<feature type="compositionally biased region" description="Low complexity" evidence="1">
    <location>
        <begin position="67"/>
        <end position="87"/>
    </location>
</feature>
<feature type="chain" id="PRO_5046823984" evidence="2">
    <location>
        <begin position="22"/>
        <end position="133"/>
    </location>
</feature>
<evidence type="ECO:0000313" key="3">
    <source>
        <dbReference type="EMBL" id="MDO7849837.1"/>
    </source>
</evidence>
<comment type="caution">
    <text evidence="3">The sequence shown here is derived from an EMBL/GenBank/DDBJ whole genome shotgun (WGS) entry which is preliminary data.</text>
</comment>
<proteinExistence type="predicted"/>
<evidence type="ECO:0000313" key="4">
    <source>
        <dbReference type="Proteomes" id="UP001167796"/>
    </source>
</evidence>
<keyword evidence="4" id="KW-1185">Reference proteome</keyword>
<dbReference type="Proteomes" id="UP001167796">
    <property type="component" value="Unassembled WGS sequence"/>
</dbReference>
<feature type="signal peptide" evidence="2">
    <location>
        <begin position="1"/>
        <end position="21"/>
    </location>
</feature>
<keyword evidence="2" id="KW-0732">Signal</keyword>
<evidence type="ECO:0000256" key="2">
    <source>
        <dbReference type="SAM" id="SignalP"/>
    </source>
</evidence>
<feature type="region of interest" description="Disordered" evidence="1">
    <location>
        <begin position="61"/>
        <end position="87"/>
    </location>
</feature>
<accession>A0ABT9AIZ6</accession>
<dbReference type="PROSITE" id="PS51257">
    <property type="entry name" value="PROKAR_LIPOPROTEIN"/>
    <property type="match status" value="1"/>
</dbReference>
<evidence type="ECO:0000256" key="1">
    <source>
        <dbReference type="SAM" id="MobiDB-lite"/>
    </source>
</evidence>
<gene>
    <name evidence="3" type="ORF">Q5H92_25985</name>
</gene>
<protein>
    <submittedName>
        <fullName evidence="3">Uncharacterized protein</fullName>
    </submittedName>
</protein>
<organism evidence="3 4">
    <name type="scientific">Hymenobacter mellowenesis</name>
    <dbReference type="NCBI Taxonomy" id="3063995"/>
    <lineage>
        <taxon>Bacteria</taxon>
        <taxon>Pseudomonadati</taxon>
        <taxon>Bacteroidota</taxon>
        <taxon>Cytophagia</taxon>
        <taxon>Cytophagales</taxon>
        <taxon>Hymenobacteraceae</taxon>
        <taxon>Hymenobacter</taxon>
    </lineage>
</organism>
<dbReference type="EMBL" id="JAUQSX010000022">
    <property type="protein sequence ID" value="MDO7849837.1"/>
    <property type="molecule type" value="Genomic_DNA"/>
</dbReference>